<dbReference type="PANTHER" id="PTHR33204:SF36">
    <property type="entry name" value="TRANSCRIPTIONAL REGULATORY PROTEIN"/>
    <property type="match status" value="1"/>
</dbReference>
<dbReference type="PROSITE" id="PS51118">
    <property type="entry name" value="HTH_HXLR"/>
    <property type="match status" value="1"/>
</dbReference>
<evidence type="ECO:0000313" key="6">
    <source>
        <dbReference type="EMBL" id="TXE33151.1"/>
    </source>
</evidence>
<dbReference type="InterPro" id="IPR002577">
    <property type="entry name" value="HTH_HxlR"/>
</dbReference>
<dbReference type="InterPro" id="IPR036390">
    <property type="entry name" value="WH_DNA-bd_sf"/>
</dbReference>
<reference evidence="6 7" key="1">
    <citation type="submission" date="2019-07" db="EMBL/GenBank/DDBJ databases">
        <title>Serratia strains were isolated from fresh produce.</title>
        <authorList>
            <person name="Cho G.-S."/>
            <person name="Stein M."/>
            <person name="Lee W."/>
            <person name="Suh S.H."/>
            <person name="Franz C.M.A.P."/>
        </authorList>
    </citation>
    <scope>NUCLEOTIDE SEQUENCE [LARGE SCALE GENOMIC DNA]</scope>
    <source>
        <strain evidence="6 7">S17</strain>
    </source>
</reference>
<dbReference type="EMBL" id="JAVCZN010000001">
    <property type="protein sequence ID" value="MDQ1860473.1"/>
    <property type="molecule type" value="Genomic_DNA"/>
</dbReference>
<dbReference type="Proteomes" id="UP001177872">
    <property type="component" value="Unassembled WGS sequence"/>
</dbReference>
<gene>
    <name evidence="6" type="ORF">FOT63_03630</name>
    <name evidence="5" type="ORF">Q6237_05720</name>
</gene>
<keyword evidence="8" id="KW-1185">Reference proteome</keyword>
<evidence type="ECO:0000313" key="5">
    <source>
        <dbReference type="EMBL" id="MDQ1860473.1"/>
    </source>
</evidence>
<evidence type="ECO:0000259" key="4">
    <source>
        <dbReference type="PROSITE" id="PS51118"/>
    </source>
</evidence>
<dbReference type="GeneID" id="64308704"/>
<dbReference type="GO" id="GO:0003677">
    <property type="term" value="F:DNA binding"/>
    <property type="evidence" value="ECO:0007669"/>
    <property type="project" value="UniProtKB-KW"/>
</dbReference>
<keyword evidence="1" id="KW-0805">Transcription regulation</keyword>
<evidence type="ECO:0000313" key="8">
    <source>
        <dbReference type="Proteomes" id="UP001177872"/>
    </source>
</evidence>
<evidence type="ECO:0000256" key="2">
    <source>
        <dbReference type="ARBA" id="ARBA00023125"/>
    </source>
</evidence>
<organism evidence="6 7">
    <name type="scientific">Serratia ureilytica</name>
    <dbReference type="NCBI Taxonomy" id="300181"/>
    <lineage>
        <taxon>Bacteria</taxon>
        <taxon>Pseudomonadati</taxon>
        <taxon>Pseudomonadota</taxon>
        <taxon>Gammaproteobacteria</taxon>
        <taxon>Enterobacterales</taxon>
        <taxon>Yersiniaceae</taxon>
        <taxon>Serratia</taxon>
    </lineage>
</organism>
<dbReference type="Gene3D" id="1.10.10.10">
    <property type="entry name" value="Winged helix-like DNA-binding domain superfamily/Winged helix DNA-binding domain"/>
    <property type="match status" value="1"/>
</dbReference>
<sequence>MKAKGFEGMTCSVAHVLSALGDRWGAILMRDLLLGLSRYDDLRHSTGITNNTLADRLKALESHGLIEKRQYQTRPARYEYLPTEKGKDLGLLVMAMIQIGDKWNLSELAGPPLRVVDRVTGHPATLRAVDAVTGESLPAQNLALAAGPGADEMTQWRLAVGQARSL</sequence>
<comment type="caution">
    <text evidence="6">The sequence shown here is derived from an EMBL/GenBank/DDBJ whole genome shotgun (WGS) entry which is preliminary data.</text>
</comment>
<proteinExistence type="predicted"/>
<dbReference type="RefSeq" id="WP_069100075.1">
    <property type="nucleotide sequence ID" value="NZ_BAAAFT010000014.1"/>
</dbReference>
<evidence type="ECO:0000313" key="7">
    <source>
        <dbReference type="Proteomes" id="UP000321307"/>
    </source>
</evidence>
<feature type="domain" description="HTH hxlR-type" evidence="4">
    <location>
        <begin position="11"/>
        <end position="108"/>
    </location>
</feature>
<name>A0A9X9G547_9GAMM</name>
<dbReference type="Proteomes" id="UP000321307">
    <property type="component" value="Unassembled WGS sequence"/>
</dbReference>
<dbReference type="SUPFAM" id="SSF46785">
    <property type="entry name" value="Winged helix' DNA-binding domain"/>
    <property type="match status" value="1"/>
</dbReference>
<dbReference type="EMBL" id="VOUP01000001">
    <property type="protein sequence ID" value="TXE33151.1"/>
    <property type="molecule type" value="Genomic_DNA"/>
</dbReference>
<evidence type="ECO:0000256" key="1">
    <source>
        <dbReference type="ARBA" id="ARBA00023015"/>
    </source>
</evidence>
<protein>
    <submittedName>
        <fullName evidence="5">Helix-turn-helix domain-containing protein</fullName>
    </submittedName>
    <submittedName>
        <fullName evidence="6">Helix-turn-helix transcriptional regulator</fullName>
    </submittedName>
</protein>
<dbReference type="Pfam" id="PF01638">
    <property type="entry name" value="HxlR"/>
    <property type="match status" value="1"/>
</dbReference>
<dbReference type="InterPro" id="IPR036388">
    <property type="entry name" value="WH-like_DNA-bd_sf"/>
</dbReference>
<dbReference type="PANTHER" id="PTHR33204">
    <property type="entry name" value="TRANSCRIPTIONAL REGULATOR, MARR FAMILY"/>
    <property type="match status" value="1"/>
</dbReference>
<keyword evidence="3" id="KW-0804">Transcription</keyword>
<dbReference type="AlphaFoldDB" id="A0A9X9G547"/>
<evidence type="ECO:0000256" key="3">
    <source>
        <dbReference type="ARBA" id="ARBA00023163"/>
    </source>
</evidence>
<reference evidence="5" key="2">
    <citation type="submission" date="2023-07" db="EMBL/GenBank/DDBJ databases">
        <title>In vitro acaricidal activity of Serratia ureilytica strains isolated from Mimosa pudica nodules againts the dust mite Tyrophagus putrescentiae.</title>
        <authorList>
            <person name="Wong-Villareal A."/>
            <person name="Cerqueda-Garcia D."/>
        </authorList>
    </citation>
    <scope>NUCLEOTIDE SEQUENCE</scope>
    <source>
        <strain evidence="5">UTS2</strain>
    </source>
</reference>
<accession>A0A9X9G547</accession>
<keyword evidence="2" id="KW-0238">DNA-binding</keyword>